<feature type="domain" description="Peptidase M14" evidence="5">
    <location>
        <begin position="50"/>
        <end position="367"/>
    </location>
</feature>
<dbReference type="PANTHER" id="PTHR11705:SF140">
    <property type="entry name" value="FI02848P-RELATED"/>
    <property type="match status" value="1"/>
</dbReference>
<accession>A0AAV1LL35</accession>
<proteinExistence type="inferred from homology"/>
<dbReference type="PANTHER" id="PTHR11705">
    <property type="entry name" value="PROTEASE FAMILY M14 CARBOXYPEPTIDASE A,B"/>
    <property type="match status" value="1"/>
</dbReference>
<sequence>MLLQVKVYLIATLYFFGALYVILFPPRNYVMSGAKMRKVRSASKHIKFTNYIDYEMLLNIAKNLTREDQEIAHVVHLSPRTINNRSILALELRSDKQSRKPGILIIGALNGMTWGAPNAIMELSDKLLYNTNYQTPFFNDYDWYMVPLANPDGHYFTQNLHSRKPLDVEIWCRNTTAQIDTRPSVWYKNVDKENHNETCFGTNINRNFAYHWQDDVHKTPTRCSQYYPGKKPFSTAEAQALRSYIHELGDSIQLAIHLHASFVLKKEFILYPWRYSLRQPSSYNTLQAIGEYAARKSRLPDGRLYEVHQGSNDARVAGTISDYISGVVGTELVYVVKPYHEQFPNYTDKATLETYVTKSISTILSLVRGWRKSTKQNTLTFFGRDVEF</sequence>
<reference evidence="6 7" key="1">
    <citation type="submission" date="2023-11" db="EMBL/GenBank/DDBJ databases">
        <authorList>
            <person name="Hedman E."/>
            <person name="Englund M."/>
            <person name="Stromberg M."/>
            <person name="Nyberg Akerstrom W."/>
            <person name="Nylinder S."/>
            <person name="Jareborg N."/>
            <person name="Kallberg Y."/>
            <person name="Kronander E."/>
        </authorList>
    </citation>
    <scope>NUCLEOTIDE SEQUENCE [LARGE SCALE GENOMIC DNA]</scope>
</reference>
<organism evidence="6 7">
    <name type="scientific">Parnassius mnemosyne</name>
    <name type="common">clouded apollo</name>
    <dbReference type="NCBI Taxonomy" id="213953"/>
    <lineage>
        <taxon>Eukaryota</taxon>
        <taxon>Metazoa</taxon>
        <taxon>Ecdysozoa</taxon>
        <taxon>Arthropoda</taxon>
        <taxon>Hexapoda</taxon>
        <taxon>Insecta</taxon>
        <taxon>Pterygota</taxon>
        <taxon>Neoptera</taxon>
        <taxon>Endopterygota</taxon>
        <taxon>Lepidoptera</taxon>
        <taxon>Glossata</taxon>
        <taxon>Ditrysia</taxon>
        <taxon>Papilionoidea</taxon>
        <taxon>Papilionidae</taxon>
        <taxon>Parnassiinae</taxon>
        <taxon>Parnassini</taxon>
        <taxon>Parnassius</taxon>
        <taxon>Driopa</taxon>
    </lineage>
</organism>
<evidence type="ECO:0000259" key="5">
    <source>
        <dbReference type="PROSITE" id="PS52035"/>
    </source>
</evidence>
<evidence type="ECO:0000313" key="7">
    <source>
        <dbReference type="Proteomes" id="UP001314205"/>
    </source>
</evidence>
<dbReference type="GO" id="GO:0006508">
    <property type="term" value="P:proteolysis"/>
    <property type="evidence" value="ECO:0007669"/>
    <property type="project" value="InterPro"/>
</dbReference>
<keyword evidence="7" id="KW-1185">Reference proteome</keyword>
<keyword evidence="4" id="KW-0472">Membrane</keyword>
<name>A0AAV1LL35_9NEOP</name>
<dbReference type="Proteomes" id="UP001314205">
    <property type="component" value="Unassembled WGS sequence"/>
</dbReference>
<comment type="caution">
    <text evidence="6">The sequence shown here is derived from an EMBL/GenBank/DDBJ whole genome shotgun (WGS) entry which is preliminary data.</text>
</comment>
<evidence type="ECO:0000313" key="6">
    <source>
        <dbReference type="EMBL" id="CAK1596156.1"/>
    </source>
</evidence>
<dbReference type="GO" id="GO:0004181">
    <property type="term" value="F:metallocarboxypeptidase activity"/>
    <property type="evidence" value="ECO:0007669"/>
    <property type="project" value="InterPro"/>
</dbReference>
<comment type="similarity">
    <text evidence="2 3">Belongs to the peptidase M14 family.</text>
</comment>
<evidence type="ECO:0000256" key="1">
    <source>
        <dbReference type="ARBA" id="ARBA00001947"/>
    </source>
</evidence>
<dbReference type="SMART" id="SM00631">
    <property type="entry name" value="Zn_pept"/>
    <property type="match status" value="1"/>
</dbReference>
<dbReference type="Pfam" id="PF00246">
    <property type="entry name" value="Peptidase_M14"/>
    <property type="match status" value="1"/>
</dbReference>
<evidence type="ECO:0000256" key="4">
    <source>
        <dbReference type="SAM" id="Phobius"/>
    </source>
</evidence>
<comment type="cofactor">
    <cofactor evidence="1">
        <name>Zn(2+)</name>
        <dbReference type="ChEBI" id="CHEBI:29105"/>
    </cofactor>
</comment>
<dbReference type="AlphaFoldDB" id="A0AAV1LL35"/>
<feature type="transmembrane region" description="Helical" evidence="4">
    <location>
        <begin position="7"/>
        <end position="25"/>
    </location>
</feature>
<gene>
    <name evidence="6" type="ORF">PARMNEM_LOCUS15542</name>
</gene>
<keyword evidence="4" id="KW-0812">Transmembrane</keyword>
<dbReference type="GO" id="GO:0008270">
    <property type="term" value="F:zinc ion binding"/>
    <property type="evidence" value="ECO:0007669"/>
    <property type="project" value="InterPro"/>
</dbReference>
<protein>
    <recommendedName>
        <fullName evidence="5">Peptidase M14 domain-containing protein</fullName>
    </recommendedName>
</protein>
<dbReference type="SUPFAM" id="SSF53187">
    <property type="entry name" value="Zn-dependent exopeptidases"/>
    <property type="match status" value="1"/>
</dbReference>
<keyword evidence="4" id="KW-1133">Transmembrane helix</keyword>
<evidence type="ECO:0000256" key="2">
    <source>
        <dbReference type="ARBA" id="ARBA00005988"/>
    </source>
</evidence>
<comment type="caution">
    <text evidence="3">Lacks conserved residue(s) required for the propagation of feature annotation.</text>
</comment>
<dbReference type="PROSITE" id="PS52035">
    <property type="entry name" value="PEPTIDASE_M14"/>
    <property type="match status" value="1"/>
</dbReference>
<dbReference type="GO" id="GO:0005615">
    <property type="term" value="C:extracellular space"/>
    <property type="evidence" value="ECO:0007669"/>
    <property type="project" value="TreeGrafter"/>
</dbReference>
<dbReference type="Gene3D" id="3.40.630.10">
    <property type="entry name" value="Zn peptidases"/>
    <property type="match status" value="1"/>
</dbReference>
<dbReference type="EMBL" id="CAVLGL010000093">
    <property type="protein sequence ID" value="CAK1596156.1"/>
    <property type="molecule type" value="Genomic_DNA"/>
</dbReference>
<evidence type="ECO:0000256" key="3">
    <source>
        <dbReference type="PROSITE-ProRule" id="PRU01379"/>
    </source>
</evidence>
<dbReference type="InterPro" id="IPR000834">
    <property type="entry name" value="Peptidase_M14"/>
</dbReference>